<dbReference type="InterPro" id="IPR013249">
    <property type="entry name" value="RNA_pol_sigma70_r4_t2"/>
</dbReference>
<dbReference type="AlphaFoldDB" id="A0A939H9F2"/>
<dbReference type="PANTHER" id="PTHR43133">
    <property type="entry name" value="RNA POLYMERASE ECF-TYPE SIGMA FACTO"/>
    <property type="match status" value="1"/>
</dbReference>
<evidence type="ECO:0000313" key="7">
    <source>
        <dbReference type="EMBL" id="MBO1265581.1"/>
    </source>
</evidence>
<dbReference type="GO" id="GO:0016987">
    <property type="term" value="F:sigma factor activity"/>
    <property type="evidence" value="ECO:0007669"/>
    <property type="project" value="UniProtKB-KW"/>
</dbReference>
<dbReference type="Proteomes" id="UP000664218">
    <property type="component" value="Unassembled WGS sequence"/>
</dbReference>
<reference evidence="7" key="1">
    <citation type="submission" date="2021-03" db="EMBL/GenBank/DDBJ databases">
        <title>Proteiniclasticum marinus sp. nov., isolated from tidal flat sediment.</title>
        <authorList>
            <person name="Namirimu T."/>
            <person name="Yang J.-A."/>
            <person name="Yang S.-H."/>
            <person name="Kim Y.-J."/>
            <person name="Kwon K.K."/>
        </authorList>
    </citation>
    <scope>NUCLEOTIDE SEQUENCE</scope>
    <source>
        <strain evidence="7">SCR006</strain>
    </source>
</reference>
<feature type="domain" description="RNA polymerase sigma factor 70 region 4 type 2" evidence="6">
    <location>
        <begin position="136"/>
        <end position="186"/>
    </location>
</feature>
<name>A0A939H9F2_9CLOT</name>
<dbReference type="InterPro" id="IPR013325">
    <property type="entry name" value="RNA_pol_sigma_r2"/>
</dbReference>
<dbReference type="Gene3D" id="1.10.10.10">
    <property type="entry name" value="Winged helix-like DNA-binding domain superfamily/Winged helix DNA-binding domain"/>
    <property type="match status" value="1"/>
</dbReference>
<dbReference type="Gene3D" id="1.10.1740.10">
    <property type="match status" value="1"/>
</dbReference>
<gene>
    <name evidence="7" type="ORF">J3A84_11100</name>
</gene>
<comment type="similarity">
    <text evidence="1">Belongs to the sigma-70 factor family. ECF subfamily.</text>
</comment>
<dbReference type="InterPro" id="IPR036388">
    <property type="entry name" value="WH-like_DNA-bd_sf"/>
</dbReference>
<evidence type="ECO:0000256" key="4">
    <source>
        <dbReference type="ARBA" id="ARBA00023163"/>
    </source>
</evidence>
<feature type="domain" description="RNA polymerase sigma-70 region 2" evidence="5">
    <location>
        <begin position="42"/>
        <end position="109"/>
    </location>
</feature>
<dbReference type="EMBL" id="JAFNJU010000008">
    <property type="protein sequence ID" value="MBO1265581.1"/>
    <property type="molecule type" value="Genomic_DNA"/>
</dbReference>
<dbReference type="Pfam" id="PF08281">
    <property type="entry name" value="Sigma70_r4_2"/>
    <property type="match status" value="1"/>
</dbReference>
<evidence type="ECO:0000256" key="1">
    <source>
        <dbReference type="ARBA" id="ARBA00010641"/>
    </source>
</evidence>
<organism evidence="7 8">
    <name type="scientific">Proteiniclasticum aestuarii</name>
    <dbReference type="NCBI Taxonomy" id="2817862"/>
    <lineage>
        <taxon>Bacteria</taxon>
        <taxon>Bacillati</taxon>
        <taxon>Bacillota</taxon>
        <taxon>Clostridia</taxon>
        <taxon>Eubacteriales</taxon>
        <taxon>Clostridiaceae</taxon>
        <taxon>Proteiniclasticum</taxon>
    </lineage>
</organism>
<keyword evidence="8" id="KW-1185">Reference proteome</keyword>
<evidence type="ECO:0000256" key="3">
    <source>
        <dbReference type="ARBA" id="ARBA00023082"/>
    </source>
</evidence>
<dbReference type="InterPro" id="IPR013324">
    <property type="entry name" value="RNA_pol_sigma_r3/r4-like"/>
</dbReference>
<dbReference type="SUPFAM" id="SSF88946">
    <property type="entry name" value="Sigma2 domain of RNA polymerase sigma factors"/>
    <property type="match status" value="1"/>
</dbReference>
<sequence>MMLFTFVLSVNELPKTEYKPIAIDERLFVRIGKGDNTALDELYHLTERTLYAFTVSLTRDHDMALEIMQETYLKILSAAHLYKPMGKPLAWMFTITKNLYYSEVKKRGRYDVQDPMEISNERRFSYVTDAEDRMVLEGVLKKLTEEEREIIMLYAVSGMKHREIAENLDMKLSTLLSKYHRGLKKLKDYLEEKEGRS</sequence>
<keyword evidence="2" id="KW-0805">Transcription regulation</keyword>
<dbReference type="RefSeq" id="WP_207600102.1">
    <property type="nucleotide sequence ID" value="NZ_JAFNJU010000008.1"/>
</dbReference>
<dbReference type="GO" id="GO:0003677">
    <property type="term" value="F:DNA binding"/>
    <property type="evidence" value="ECO:0007669"/>
    <property type="project" value="InterPro"/>
</dbReference>
<comment type="caution">
    <text evidence="7">The sequence shown here is derived from an EMBL/GenBank/DDBJ whole genome shotgun (WGS) entry which is preliminary data.</text>
</comment>
<keyword evidence="3" id="KW-0731">Sigma factor</keyword>
<dbReference type="Pfam" id="PF04542">
    <property type="entry name" value="Sigma70_r2"/>
    <property type="match status" value="1"/>
</dbReference>
<dbReference type="InterPro" id="IPR007627">
    <property type="entry name" value="RNA_pol_sigma70_r2"/>
</dbReference>
<evidence type="ECO:0000256" key="2">
    <source>
        <dbReference type="ARBA" id="ARBA00023015"/>
    </source>
</evidence>
<dbReference type="PANTHER" id="PTHR43133:SF62">
    <property type="entry name" value="RNA POLYMERASE SIGMA FACTOR SIGZ"/>
    <property type="match status" value="1"/>
</dbReference>
<evidence type="ECO:0000259" key="6">
    <source>
        <dbReference type="Pfam" id="PF08281"/>
    </source>
</evidence>
<proteinExistence type="inferred from homology"/>
<dbReference type="InterPro" id="IPR014284">
    <property type="entry name" value="RNA_pol_sigma-70_dom"/>
</dbReference>
<dbReference type="InterPro" id="IPR039425">
    <property type="entry name" value="RNA_pol_sigma-70-like"/>
</dbReference>
<dbReference type="GO" id="GO:0006352">
    <property type="term" value="P:DNA-templated transcription initiation"/>
    <property type="evidence" value="ECO:0007669"/>
    <property type="project" value="InterPro"/>
</dbReference>
<dbReference type="CDD" id="cd06171">
    <property type="entry name" value="Sigma70_r4"/>
    <property type="match status" value="1"/>
</dbReference>
<keyword evidence="4" id="KW-0804">Transcription</keyword>
<evidence type="ECO:0000259" key="5">
    <source>
        <dbReference type="Pfam" id="PF04542"/>
    </source>
</evidence>
<evidence type="ECO:0000313" key="8">
    <source>
        <dbReference type="Proteomes" id="UP000664218"/>
    </source>
</evidence>
<dbReference type="SUPFAM" id="SSF88659">
    <property type="entry name" value="Sigma3 and sigma4 domains of RNA polymerase sigma factors"/>
    <property type="match status" value="1"/>
</dbReference>
<dbReference type="NCBIfam" id="TIGR02937">
    <property type="entry name" value="sigma70-ECF"/>
    <property type="match status" value="1"/>
</dbReference>
<accession>A0A939H9F2</accession>
<protein>
    <submittedName>
        <fullName evidence="7">RNA polymerase sigma factor</fullName>
    </submittedName>
</protein>